<gene>
    <name evidence="1" type="ORF">BOTCAL_0064g00110</name>
</gene>
<evidence type="ECO:0000313" key="2">
    <source>
        <dbReference type="Proteomes" id="UP000297299"/>
    </source>
</evidence>
<sequence>MCRPTNVARYYCDNRLDDHRYEPNQRWDGCHNHENPGLRNQQFLETRHQRPCRNSLNPPLPTDICPDHRAEFGNADSNIIQNNIRVLLERLREAGNYRELATGAPQIREHAYFDVRYHCKWLDPNPRRDEQYTEYGDYPQHPRPLSNWGDRARVENYLQALKTLEGITIPNEINAEERDRARPDAMRCLLFQLYRAKIEYQRAWTMLNLPRLPDI</sequence>
<comment type="caution">
    <text evidence="1">The sequence shown here is derived from an EMBL/GenBank/DDBJ whole genome shotgun (WGS) entry which is preliminary data.</text>
</comment>
<evidence type="ECO:0000313" key="1">
    <source>
        <dbReference type="EMBL" id="TEY75178.1"/>
    </source>
</evidence>
<protein>
    <submittedName>
        <fullName evidence="1">Uncharacterized protein</fullName>
    </submittedName>
</protein>
<proteinExistence type="predicted"/>
<organism evidence="1 2">
    <name type="scientific">Botryotinia calthae</name>
    <dbReference type="NCBI Taxonomy" id="38488"/>
    <lineage>
        <taxon>Eukaryota</taxon>
        <taxon>Fungi</taxon>
        <taxon>Dikarya</taxon>
        <taxon>Ascomycota</taxon>
        <taxon>Pezizomycotina</taxon>
        <taxon>Leotiomycetes</taxon>
        <taxon>Helotiales</taxon>
        <taxon>Sclerotiniaceae</taxon>
        <taxon>Botryotinia</taxon>
    </lineage>
</organism>
<dbReference type="AlphaFoldDB" id="A0A4Y8D9N8"/>
<dbReference type="OrthoDB" id="3532117at2759"/>
<dbReference type="Proteomes" id="UP000297299">
    <property type="component" value="Unassembled WGS sequence"/>
</dbReference>
<dbReference type="EMBL" id="PHWZ01000064">
    <property type="protein sequence ID" value="TEY75178.1"/>
    <property type="molecule type" value="Genomic_DNA"/>
</dbReference>
<accession>A0A4Y8D9N8</accession>
<name>A0A4Y8D9N8_9HELO</name>
<keyword evidence="2" id="KW-1185">Reference proteome</keyword>
<reference evidence="1 2" key="1">
    <citation type="submission" date="2017-11" db="EMBL/GenBank/DDBJ databases">
        <title>Comparative genomics of Botrytis spp.</title>
        <authorList>
            <person name="Valero-Jimenez C.A."/>
            <person name="Tapia P."/>
            <person name="Veloso J."/>
            <person name="Silva-Moreno E."/>
            <person name="Staats M."/>
            <person name="Valdes J.H."/>
            <person name="Van Kan J.A.L."/>
        </authorList>
    </citation>
    <scope>NUCLEOTIDE SEQUENCE [LARGE SCALE GENOMIC DNA]</scope>
    <source>
        <strain evidence="1 2">MUCL2830</strain>
    </source>
</reference>